<dbReference type="GO" id="GO:0016829">
    <property type="term" value="F:lyase activity"/>
    <property type="evidence" value="ECO:0007669"/>
    <property type="project" value="UniProtKB-KW"/>
</dbReference>
<keyword evidence="6" id="KW-0238">DNA-binding</keyword>
<proteinExistence type="inferred from homology"/>
<evidence type="ECO:0000256" key="1">
    <source>
        <dbReference type="ARBA" id="ARBA00008136"/>
    </source>
</evidence>
<accession>A0AA48GNV0</accession>
<dbReference type="KEGG" id="msil:METEAL_21440"/>
<dbReference type="GO" id="GO:0006508">
    <property type="term" value="P:proteolysis"/>
    <property type="evidence" value="ECO:0007669"/>
    <property type="project" value="UniProtKB-KW"/>
</dbReference>
<dbReference type="GO" id="GO:0008233">
    <property type="term" value="F:peptidase activity"/>
    <property type="evidence" value="ECO:0007669"/>
    <property type="project" value="UniProtKB-KW"/>
</dbReference>
<dbReference type="AlphaFoldDB" id="A0AA48GNV0"/>
<evidence type="ECO:0000256" key="4">
    <source>
        <dbReference type="ARBA" id="ARBA00022801"/>
    </source>
</evidence>
<comment type="similarity">
    <text evidence="1 8">Belongs to the SOS response-associated peptidase family.</text>
</comment>
<evidence type="ECO:0000313" key="9">
    <source>
        <dbReference type="EMBL" id="BDU72970.1"/>
    </source>
</evidence>
<evidence type="ECO:0000256" key="5">
    <source>
        <dbReference type="ARBA" id="ARBA00023124"/>
    </source>
</evidence>
<dbReference type="PANTHER" id="PTHR13604">
    <property type="entry name" value="DC12-RELATED"/>
    <property type="match status" value="1"/>
</dbReference>
<evidence type="ECO:0000256" key="8">
    <source>
        <dbReference type="RuleBase" id="RU364100"/>
    </source>
</evidence>
<evidence type="ECO:0000256" key="3">
    <source>
        <dbReference type="ARBA" id="ARBA00022763"/>
    </source>
</evidence>
<protein>
    <recommendedName>
        <fullName evidence="8">Abasic site processing protein</fullName>
        <ecNumber evidence="8">3.4.-.-</ecNumber>
    </recommendedName>
</protein>
<dbReference type="Gene3D" id="3.90.1680.10">
    <property type="entry name" value="SOS response associated peptidase-like"/>
    <property type="match status" value="1"/>
</dbReference>
<reference evidence="10" key="1">
    <citation type="journal article" date="2023" name="Int. J. Syst. Evol. Microbiol.">
        <title>Mesoterricola silvestris gen. nov., sp. nov., Mesoterricola sediminis sp. nov., Geothrix oryzae sp. nov., Geothrix edaphica sp. nov., Geothrix rubra sp. nov., and Geothrix limicola sp. nov., six novel members of Acidobacteriota isolated from soils.</title>
        <authorList>
            <person name="Itoh H."/>
            <person name="Sugisawa Y."/>
            <person name="Mise K."/>
            <person name="Xu Z."/>
            <person name="Kuniyasu M."/>
            <person name="Ushijima N."/>
            <person name="Kawano K."/>
            <person name="Kobayashi E."/>
            <person name="Shiratori Y."/>
            <person name="Masuda Y."/>
            <person name="Senoo K."/>
        </authorList>
    </citation>
    <scope>NUCLEOTIDE SEQUENCE [LARGE SCALE GENOMIC DNA]</scope>
    <source>
        <strain evidence="10">W79</strain>
    </source>
</reference>
<organism evidence="9 10">
    <name type="scientific">Mesoterricola silvestris</name>
    <dbReference type="NCBI Taxonomy" id="2927979"/>
    <lineage>
        <taxon>Bacteria</taxon>
        <taxon>Pseudomonadati</taxon>
        <taxon>Acidobacteriota</taxon>
        <taxon>Holophagae</taxon>
        <taxon>Holophagales</taxon>
        <taxon>Holophagaceae</taxon>
        <taxon>Mesoterricola</taxon>
    </lineage>
</organism>
<dbReference type="InterPro" id="IPR003738">
    <property type="entry name" value="SRAP"/>
</dbReference>
<keyword evidence="5" id="KW-0190">Covalent protein-DNA linkage</keyword>
<evidence type="ECO:0000313" key="10">
    <source>
        <dbReference type="Proteomes" id="UP001238179"/>
    </source>
</evidence>
<dbReference type="Pfam" id="PF02586">
    <property type="entry name" value="SRAP"/>
    <property type="match status" value="1"/>
</dbReference>
<dbReference type="EC" id="3.4.-.-" evidence="8"/>
<evidence type="ECO:0000256" key="7">
    <source>
        <dbReference type="ARBA" id="ARBA00023239"/>
    </source>
</evidence>
<evidence type="ECO:0000256" key="6">
    <source>
        <dbReference type="ARBA" id="ARBA00023125"/>
    </source>
</evidence>
<keyword evidence="4 8" id="KW-0378">Hydrolase</keyword>
<evidence type="ECO:0000256" key="2">
    <source>
        <dbReference type="ARBA" id="ARBA00022670"/>
    </source>
</evidence>
<dbReference type="Proteomes" id="UP001238179">
    <property type="component" value="Chromosome"/>
</dbReference>
<dbReference type="GO" id="GO:0003697">
    <property type="term" value="F:single-stranded DNA binding"/>
    <property type="evidence" value="ECO:0007669"/>
    <property type="project" value="InterPro"/>
</dbReference>
<keyword evidence="7" id="KW-0456">Lyase</keyword>
<keyword evidence="10" id="KW-1185">Reference proteome</keyword>
<dbReference type="PANTHER" id="PTHR13604:SF0">
    <property type="entry name" value="ABASIC SITE PROCESSING PROTEIN HMCES"/>
    <property type="match status" value="1"/>
</dbReference>
<sequence length="229" mass="25129">MAPGARRFPWGRIGGMCGRYALSSPLESLEAQFEAEAQALWTPRYNIAPTTPVLVVRNGAAGRVIVLQRWGLVPSWSRDASMGARMANARAETVAEKPSFRGPFRRNRCILPADAFYEWRAGTPKQPFAIRPAGGGPLAFAGLWDRWEGPEGVLETCTILTTSANGAMAPIHDRMPVILAREDYGRWLDEGGTDLLRPCPDAWLQVHPVGPRVGNARNDDPTLLEPLDD</sequence>
<dbReference type="InterPro" id="IPR036590">
    <property type="entry name" value="SRAP-like"/>
</dbReference>
<gene>
    <name evidence="9" type="ORF">METEAL_21440</name>
</gene>
<dbReference type="EMBL" id="AP027080">
    <property type="protein sequence ID" value="BDU72970.1"/>
    <property type="molecule type" value="Genomic_DNA"/>
</dbReference>
<dbReference type="SUPFAM" id="SSF143081">
    <property type="entry name" value="BB1717-like"/>
    <property type="match status" value="1"/>
</dbReference>
<name>A0AA48GNV0_9BACT</name>
<keyword evidence="2 8" id="KW-0645">Protease</keyword>
<dbReference type="GO" id="GO:0106300">
    <property type="term" value="P:protein-DNA covalent cross-linking repair"/>
    <property type="evidence" value="ECO:0007669"/>
    <property type="project" value="InterPro"/>
</dbReference>
<keyword evidence="3" id="KW-0227">DNA damage</keyword>